<dbReference type="RefSeq" id="WP_018433013.1">
    <property type="nucleotide sequence ID" value="NZ_JACHDD010000017.1"/>
</dbReference>
<sequence length="91" mass="10569">MMYSIKPFFVEIFPERVDGWTAEARFSRQGDYAKPIKVPKVRFFLRAVKPTKAMAEGDAIEWARRYIASSAEVLETSLKQEEMRGNPRPRS</sequence>
<organism evidence="1 2">
    <name type="scientific">Paraburkholderia atlantica</name>
    <dbReference type="NCBI Taxonomy" id="2654982"/>
    <lineage>
        <taxon>Bacteria</taxon>
        <taxon>Pseudomonadati</taxon>
        <taxon>Pseudomonadota</taxon>
        <taxon>Betaproteobacteria</taxon>
        <taxon>Burkholderiales</taxon>
        <taxon>Burkholderiaceae</taxon>
        <taxon>Paraburkholderia</taxon>
    </lineage>
</organism>
<reference evidence="1 2" key="1">
    <citation type="submission" date="2020-08" db="EMBL/GenBank/DDBJ databases">
        <title>Genomic Encyclopedia of Type Strains, Phase IV (KMG-V): Genome sequencing to study the core and pangenomes of soil and plant-associated prokaryotes.</title>
        <authorList>
            <person name="Whitman W."/>
        </authorList>
    </citation>
    <scope>NUCLEOTIDE SEQUENCE [LARGE SCALE GENOMIC DNA]</scope>
    <source>
        <strain evidence="1 2">JPY158</strain>
    </source>
</reference>
<keyword evidence="2" id="KW-1185">Reference proteome</keyword>
<dbReference type="AlphaFoldDB" id="A0A7W8QES8"/>
<proteinExistence type="predicted"/>
<dbReference type="Proteomes" id="UP000592780">
    <property type="component" value="Unassembled WGS sequence"/>
</dbReference>
<name>A0A7W8QES8_PARAM</name>
<protein>
    <submittedName>
        <fullName evidence="1">Uncharacterized protein</fullName>
    </submittedName>
</protein>
<evidence type="ECO:0000313" key="1">
    <source>
        <dbReference type="EMBL" id="MBB5428971.1"/>
    </source>
</evidence>
<gene>
    <name evidence="1" type="ORF">HDG40_007166</name>
</gene>
<accession>A0A7W8QES8</accession>
<evidence type="ECO:0000313" key="2">
    <source>
        <dbReference type="Proteomes" id="UP000592780"/>
    </source>
</evidence>
<dbReference type="EMBL" id="JACHDD010000017">
    <property type="protein sequence ID" value="MBB5428971.1"/>
    <property type="molecule type" value="Genomic_DNA"/>
</dbReference>
<comment type="caution">
    <text evidence="1">The sequence shown here is derived from an EMBL/GenBank/DDBJ whole genome shotgun (WGS) entry which is preliminary data.</text>
</comment>